<name>F0ZWG5_DICPU</name>
<keyword evidence="4" id="KW-1185">Reference proteome</keyword>
<dbReference type="PROSITE" id="PS51420">
    <property type="entry name" value="RHO"/>
    <property type="match status" value="1"/>
</dbReference>
<dbReference type="SMART" id="SM00173">
    <property type="entry name" value="RAS"/>
    <property type="match status" value="1"/>
</dbReference>
<dbReference type="SMART" id="SM00175">
    <property type="entry name" value="RAB"/>
    <property type="match status" value="1"/>
</dbReference>
<dbReference type="AlphaFoldDB" id="F0ZWG5"/>
<dbReference type="SMART" id="SM00174">
    <property type="entry name" value="RHO"/>
    <property type="match status" value="1"/>
</dbReference>
<organism evidence="3 4">
    <name type="scientific">Dictyostelium purpureum</name>
    <name type="common">Slime mold</name>
    <dbReference type="NCBI Taxonomy" id="5786"/>
    <lineage>
        <taxon>Eukaryota</taxon>
        <taxon>Amoebozoa</taxon>
        <taxon>Evosea</taxon>
        <taxon>Eumycetozoa</taxon>
        <taxon>Dictyostelia</taxon>
        <taxon>Dictyosteliales</taxon>
        <taxon>Dictyosteliaceae</taxon>
        <taxon>Dictyostelium</taxon>
    </lineage>
</organism>
<dbReference type="PROSITE" id="PS51419">
    <property type="entry name" value="RAB"/>
    <property type="match status" value="1"/>
</dbReference>
<evidence type="ECO:0000256" key="2">
    <source>
        <dbReference type="SAM" id="Coils"/>
    </source>
</evidence>
<evidence type="ECO:0008006" key="5">
    <source>
        <dbReference type="Google" id="ProtNLM"/>
    </source>
</evidence>
<dbReference type="Gene3D" id="3.40.50.300">
    <property type="entry name" value="P-loop containing nucleotide triphosphate hydrolases"/>
    <property type="match status" value="1"/>
</dbReference>
<reference evidence="4" key="1">
    <citation type="journal article" date="2011" name="Genome Biol.">
        <title>Comparative genomics of the social amoebae Dictyostelium discoideum and Dictyostelium purpureum.</title>
        <authorList>
            <consortium name="US DOE Joint Genome Institute (JGI-PGF)"/>
            <person name="Sucgang R."/>
            <person name="Kuo A."/>
            <person name="Tian X."/>
            <person name="Salerno W."/>
            <person name="Parikh A."/>
            <person name="Feasley C.L."/>
            <person name="Dalin E."/>
            <person name="Tu H."/>
            <person name="Huang E."/>
            <person name="Barry K."/>
            <person name="Lindquist E."/>
            <person name="Shapiro H."/>
            <person name="Bruce D."/>
            <person name="Schmutz J."/>
            <person name="Salamov A."/>
            <person name="Fey P."/>
            <person name="Gaudet P."/>
            <person name="Anjard C."/>
            <person name="Babu M.M."/>
            <person name="Basu S."/>
            <person name="Bushmanova Y."/>
            <person name="van der Wel H."/>
            <person name="Katoh-Kurasawa M."/>
            <person name="Dinh C."/>
            <person name="Coutinho P.M."/>
            <person name="Saito T."/>
            <person name="Elias M."/>
            <person name="Schaap P."/>
            <person name="Kay R.R."/>
            <person name="Henrissat B."/>
            <person name="Eichinger L."/>
            <person name="Rivero F."/>
            <person name="Putnam N.H."/>
            <person name="West C.M."/>
            <person name="Loomis W.F."/>
            <person name="Chisholm R.L."/>
            <person name="Shaulsky G."/>
            <person name="Strassmann J.E."/>
            <person name="Queller D.C."/>
            <person name="Kuspa A."/>
            <person name="Grigoriev I.V."/>
        </authorList>
    </citation>
    <scope>NUCLEOTIDE SEQUENCE [LARGE SCALE GENOMIC DNA]</scope>
    <source>
        <strain evidence="4">QSDP1</strain>
    </source>
</reference>
<dbReference type="KEGG" id="dpp:DICPUDRAFT_156394"/>
<accession>F0ZWG5</accession>
<dbReference type="PROSITE" id="PS51421">
    <property type="entry name" value="RAS"/>
    <property type="match status" value="1"/>
</dbReference>
<dbReference type="NCBIfam" id="TIGR00231">
    <property type="entry name" value="small_GTP"/>
    <property type="match status" value="1"/>
</dbReference>
<dbReference type="PRINTS" id="PR00449">
    <property type="entry name" value="RASTRNSFRMNG"/>
</dbReference>
<dbReference type="GO" id="GO:0006886">
    <property type="term" value="P:intracellular protein transport"/>
    <property type="evidence" value="ECO:0000318"/>
    <property type="project" value="GO_Central"/>
</dbReference>
<dbReference type="InterPro" id="IPR027417">
    <property type="entry name" value="P-loop_NTPase"/>
</dbReference>
<keyword evidence="1" id="KW-0547">Nucleotide-binding</keyword>
<dbReference type="Pfam" id="PF00071">
    <property type="entry name" value="Ras"/>
    <property type="match status" value="1"/>
</dbReference>
<dbReference type="GeneID" id="10505508"/>
<dbReference type="RefSeq" id="XP_003291754.1">
    <property type="nucleotide sequence ID" value="XM_003291706.1"/>
</dbReference>
<dbReference type="InParanoid" id="F0ZWG5"/>
<dbReference type="InterPro" id="IPR001806">
    <property type="entry name" value="Small_GTPase"/>
</dbReference>
<dbReference type="GO" id="GO:0003924">
    <property type="term" value="F:GTPase activity"/>
    <property type="evidence" value="ECO:0000318"/>
    <property type="project" value="GO_Central"/>
</dbReference>
<dbReference type="InterPro" id="IPR005225">
    <property type="entry name" value="Small_GTP-bd"/>
</dbReference>
<dbReference type="SMART" id="SM00176">
    <property type="entry name" value="RAN"/>
    <property type="match status" value="1"/>
</dbReference>
<keyword evidence="2" id="KW-0175">Coiled coil</keyword>
<dbReference type="GO" id="GO:0005525">
    <property type="term" value="F:GTP binding"/>
    <property type="evidence" value="ECO:0007669"/>
    <property type="project" value="InterPro"/>
</dbReference>
<evidence type="ECO:0000256" key="1">
    <source>
        <dbReference type="ARBA" id="ARBA00022741"/>
    </source>
</evidence>
<dbReference type="Proteomes" id="UP000001064">
    <property type="component" value="Unassembled WGS sequence"/>
</dbReference>
<dbReference type="OMA" id="KQDTFHT"/>
<protein>
    <recommendedName>
        <fullName evidence="5">Rab GTPase</fullName>
    </recommendedName>
</protein>
<dbReference type="GO" id="GO:0006897">
    <property type="term" value="P:endocytosis"/>
    <property type="evidence" value="ECO:0000318"/>
    <property type="project" value="GO_Central"/>
</dbReference>
<evidence type="ECO:0000313" key="4">
    <source>
        <dbReference type="Proteomes" id="UP000001064"/>
    </source>
</evidence>
<dbReference type="eggNOG" id="KOG0092">
    <property type="taxonomic scope" value="Eukaryota"/>
</dbReference>
<dbReference type="OrthoDB" id="26525at2759"/>
<dbReference type="SUPFAM" id="SSF52540">
    <property type="entry name" value="P-loop containing nucleoside triphosphate hydrolases"/>
    <property type="match status" value="1"/>
</dbReference>
<dbReference type="STRING" id="5786.F0ZWG5"/>
<dbReference type="PANTHER" id="PTHR47978">
    <property type="match status" value="1"/>
</dbReference>
<sequence>METAISMESKVVLLGSSDVGKTAAAIRYAEGVFPKRPTPTIGASFLTKTINIEGNKIKYLIWDTAGQDRFRSLTPMYYRGACVAILVFDITHQKSFDTVKDWVEELKSNIQEDIVLVVCGNKLDLQHKRQVKRETAKMYADEIKALYVEISAKENEGVEQMFLEIARKLISNKHSEYTKQIQQQQQLHKQTQQQNQNLYRHFYQQQQQQQQQQMYQQKQDIYYENSDQCCG</sequence>
<dbReference type="FunFam" id="3.40.50.300:FF:004294">
    <property type="entry name" value="Rab-type small G protein"/>
    <property type="match status" value="1"/>
</dbReference>
<evidence type="ECO:0000313" key="3">
    <source>
        <dbReference type="EMBL" id="EGC31720.1"/>
    </source>
</evidence>
<dbReference type="EMBL" id="GL871235">
    <property type="protein sequence ID" value="EGC31720.1"/>
    <property type="molecule type" value="Genomic_DNA"/>
</dbReference>
<feature type="coiled-coil region" evidence="2">
    <location>
        <begin position="174"/>
        <end position="201"/>
    </location>
</feature>
<dbReference type="VEuPathDB" id="AmoebaDB:DICPUDRAFT_156394"/>
<proteinExistence type="predicted"/>
<dbReference type="GO" id="GO:0012505">
    <property type="term" value="C:endomembrane system"/>
    <property type="evidence" value="ECO:0000318"/>
    <property type="project" value="GO_Central"/>
</dbReference>
<gene>
    <name evidence="3" type="ORF">DICPUDRAFT_156394</name>
</gene>